<gene>
    <name evidence="4" type="ORF">MNOR_LOCUS555</name>
</gene>
<comment type="caution">
    <text evidence="4">The sequence shown here is derived from an EMBL/GenBank/DDBJ whole genome shotgun (WGS) entry which is preliminary data.</text>
</comment>
<keyword evidence="5" id="KW-1185">Reference proteome</keyword>
<dbReference type="InterPro" id="IPR016177">
    <property type="entry name" value="DNA-bd_dom_sf"/>
</dbReference>
<evidence type="ECO:0000313" key="4">
    <source>
        <dbReference type="EMBL" id="CAL4059433.1"/>
    </source>
</evidence>
<dbReference type="PROSITE" id="PS50157">
    <property type="entry name" value="ZINC_FINGER_C2H2_2"/>
    <property type="match status" value="1"/>
</dbReference>
<organism evidence="4 5">
    <name type="scientific">Meganyctiphanes norvegica</name>
    <name type="common">Northern krill</name>
    <name type="synonym">Thysanopoda norvegica</name>
    <dbReference type="NCBI Taxonomy" id="48144"/>
    <lineage>
        <taxon>Eukaryota</taxon>
        <taxon>Metazoa</taxon>
        <taxon>Ecdysozoa</taxon>
        <taxon>Arthropoda</taxon>
        <taxon>Crustacea</taxon>
        <taxon>Multicrustacea</taxon>
        <taxon>Malacostraca</taxon>
        <taxon>Eumalacostraca</taxon>
        <taxon>Eucarida</taxon>
        <taxon>Euphausiacea</taxon>
        <taxon>Euphausiidae</taxon>
        <taxon>Meganyctiphanes</taxon>
    </lineage>
</organism>
<evidence type="ECO:0008006" key="6">
    <source>
        <dbReference type="Google" id="ProtNLM"/>
    </source>
</evidence>
<proteinExistence type="predicted"/>
<dbReference type="GO" id="GO:0008270">
    <property type="term" value="F:zinc ion binding"/>
    <property type="evidence" value="ECO:0007669"/>
    <property type="project" value="UniProtKB-KW"/>
</dbReference>
<feature type="domain" description="MBD" evidence="3">
    <location>
        <begin position="229"/>
        <end position="305"/>
    </location>
</feature>
<sequence>MMDIDSVEHDEFECSECDFRCTRESDMIEHSAIHQRSNNNVDSVSNILPNENTIKNDSIGIDTVINLSTNLNCKKESEECTKFEEITEMKNPWIYESIVKIEPRLLQEDSKSENCHKIEIRNKEIKFEHNDHQHEILPHFSSHQINGSNNINQDQTSKVLMHQLQNSLGLIGSSTADSDNNDNISTNDNSFGMGNPLLIDIDRLQFSMVNPKLINTGYNYKGFRVTKVEVDVDNTNIYVPEGWQRKLFKFTSGCLKGKHLICYISPFDKEIRCKKYMSEYLANLEKEDIYLSVDVERLNFTLPSHALPVKKKCKKNRRVSRVWIDVDNTEIYVPDGWQRRSFKFNSGCLKGKDLICYITPFGRELRCKQHTRKYLEDLERKGTPLLVDVDRLQFKTCNSRYGAWGGSIAARL</sequence>
<dbReference type="GO" id="GO:0003677">
    <property type="term" value="F:DNA binding"/>
    <property type="evidence" value="ECO:0007669"/>
    <property type="project" value="InterPro"/>
</dbReference>
<dbReference type="InterPro" id="IPR013087">
    <property type="entry name" value="Znf_C2H2_type"/>
</dbReference>
<evidence type="ECO:0000256" key="1">
    <source>
        <dbReference type="PROSITE-ProRule" id="PRU00042"/>
    </source>
</evidence>
<dbReference type="Proteomes" id="UP001497623">
    <property type="component" value="Unassembled WGS sequence"/>
</dbReference>
<accession>A0AAV2PLP4</accession>
<dbReference type="Gene3D" id="3.30.890.10">
    <property type="entry name" value="Methyl-cpg-binding Protein 2, Chain A"/>
    <property type="match status" value="2"/>
</dbReference>
<keyword evidence="1" id="KW-0862">Zinc</keyword>
<feature type="domain" description="C2H2-type" evidence="2">
    <location>
        <begin position="12"/>
        <end position="39"/>
    </location>
</feature>
<protein>
    <recommendedName>
        <fullName evidence="6">C2H2-type domain-containing protein</fullName>
    </recommendedName>
</protein>
<dbReference type="PROSITE" id="PS50982">
    <property type="entry name" value="MBD"/>
    <property type="match status" value="2"/>
</dbReference>
<keyword evidence="1" id="KW-0863">Zinc-finger</keyword>
<dbReference type="SUPFAM" id="SSF54171">
    <property type="entry name" value="DNA-binding domain"/>
    <property type="match status" value="2"/>
</dbReference>
<dbReference type="SMART" id="SM00355">
    <property type="entry name" value="ZnF_C2H2"/>
    <property type="match status" value="1"/>
</dbReference>
<dbReference type="EMBL" id="CAXKWB010000127">
    <property type="protein sequence ID" value="CAL4059433.1"/>
    <property type="molecule type" value="Genomic_DNA"/>
</dbReference>
<reference evidence="4 5" key="1">
    <citation type="submission" date="2024-05" db="EMBL/GenBank/DDBJ databases">
        <authorList>
            <person name="Wallberg A."/>
        </authorList>
    </citation>
    <scope>NUCLEOTIDE SEQUENCE [LARGE SCALE GENOMIC DNA]</scope>
</reference>
<dbReference type="PROSITE" id="PS00028">
    <property type="entry name" value="ZINC_FINGER_C2H2_1"/>
    <property type="match status" value="1"/>
</dbReference>
<keyword evidence="1" id="KW-0479">Metal-binding</keyword>
<feature type="domain" description="MBD" evidence="3">
    <location>
        <begin position="323"/>
        <end position="399"/>
    </location>
</feature>
<dbReference type="AlphaFoldDB" id="A0AAV2PLP4"/>
<name>A0AAV2PLP4_MEGNR</name>
<evidence type="ECO:0000259" key="3">
    <source>
        <dbReference type="PROSITE" id="PS50982"/>
    </source>
</evidence>
<dbReference type="InterPro" id="IPR001739">
    <property type="entry name" value="Methyl_CpG_DNA-bd"/>
</dbReference>
<evidence type="ECO:0000259" key="2">
    <source>
        <dbReference type="PROSITE" id="PS50157"/>
    </source>
</evidence>
<evidence type="ECO:0000313" key="5">
    <source>
        <dbReference type="Proteomes" id="UP001497623"/>
    </source>
</evidence>